<dbReference type="EMBL" id="DF820460">
    <property type="protein sequence ID" value="GAK53943.1"/>
    <property type="molecule type" value="Genomic_DNA"/>
</dbReference>
<accession>A0A081BRB2</accession>
<reference evidence="2" key="1">
    <citation type="journal article" date="2015" name="PeerJ">
        <title>First genomic representation of candidate bacterial phylum KSB3 points to enhanced environmental sensing as a trigger of wastewater bulking.</title>
        <authorList>
            <person name="Sekiguchi Y."/>
            <person name="Ohashi A."/>
            <person name="Parks D.H."/>
            <person name="Yamauchi T."/>
            <person name="Tyson G.W."/>
            <person name="Hugenholtz P."/>
        </authorList>
    </citation>
    <scope>NUCLEOTIDE SEQUENCE [LARGE SCALE GENOMIC DNA]</scope>
</reference>
<evidence type="ECO:0000313" key="2">
    <source>
        <dbReference type="EMBL" id="GAK53943.1"/>
    </source>
</evidence>
<protein>
    <recommendedName>
        <fullName evidence="4">Tetratricopeptide repeat protein</fullName>
    </recommendedName>
</protein>
<gene>
    <name evidence="2" type="ORF">U14_05220</name>
</gene>
<keyword evidence="3" id="KW-1185">Reference proteome</keyword>
<dbReference type="AlphaFoldDB" id="A0A081BRB2"/>
<proteinExistence type="predicted"/>
<dbReference type="Proteomes" id="UP000030700">
    <property type="component" value="Unassembled WGS sequence"/>
</dbReference>
<feature type="region of interest" description="Disordered" evidence="1">
    <location>
        <begin position="130"/>
        <end position="175"/>
    </location>
</feature>
<feature type="compositionally biased region" description="Pro residues" evidence="1">
    <location>
        <begin position="135"/>
        <end position="152"/>
    </location>
</feature>
<name>A0A081BRB2_9BACT</name>
<sequence length="301" mass="33295">MIFHLNILWSFCQRSLLILCCVMWLYYPPQSAAQPVVELIMEPAAQEGTLSVERIRGGVNVFLNITGNWKQLSWQFQGPGRFSATEFGGVYLPPDALPTDAAPVSIAVTAIDPQGRKATDTLEFTLAQPFLSPTPAEPTPTPAATYTPPPTPTATMTPLATPTPEPTATPSPTPLPLTPAPTPTLAPVPQDALSAESHVKKAAEYLEKRQYTTPQGQNAFEEYQAALSIEPDNNAARKGVYDLARKYKYWGDDEYQKQNFQNAKNIYQRYIVVAEYLVSAFDDDAMRKNLEEVQVRLKGME</sequence>
<organism evidence="2">
    <name type="scientific">Candidatus Moduliflexus flocculans</name>
    <dbReference type="NCBI Taxonomy" id="1499966"/>
    <lineage>
        <taxon>Bacteria</taxon>
        <taxon>Candidatus Moduliflexota</taxon>
        <taxon>Candidatus Moduliflexia</taxon>
        <taxon>Candidatus Moduliflexales</taxon>
        <taxon>Candidatus Moduliflexaceae</taxon>
    </lineage>
</organism>
<evidence type="ECO:0008006" key="4">
    <source>
        <dbReference type="Google" id="ProtNLM"/>
    </source>
</evidence>
<evidence type="ECO:0000313" key="3">
    <source>
        <dbReference type="Proteomes" id="UP000030700"/>
    </source>
</evidence>
<evidence type="ECO:0000256" key="1">
    <source>
        <dbReference type="SAM" id="MobiDB-lite"/>
    </source>
</evidence>
<dbReference type="HOGENOM" id="CLU_923357_0_0_0"/>
<feature type="compositionally biased region" description="Pro residues" evidence="1">
    <location>
        <begin position="161"/>
        <end position="175"/>
    </location>
</feature>
<dbReference type="STRING" id="1499966.U14_05220"/>